<feature type="signal peptide" evidence="1">
    <location>
        <begin position="1"/>
        <end position="23"/>
    </location>
</feature>
<comment type="caution">
    <text evidence="2">The sequence shown here is derived from an EMBL/GenBank/DDBJ whole genome shotgun (WGS) entry which is preliminary data.</text>
</comment>
<evidence type="ECO:0000313" key="3">
    <source>
        <dbReference type="Proteomes" id="UP000322873"/>
    </source>
</evidence>
<accession>A0A5M9JIL4</accession>
<dbReference type="EMBL" id="VICG01000008">
    <property type="protein sequence ID" value="KAA8569338.1"/>
    <property type="molecule type" value="Genomic_DNA"/>
</dbReference>
<proteinExistence type="predicted"/>
<keyword evidence="1" id="KW-0732">Signal</keyword>
<sequence>MDGWSFFHIFFIFFTKLIWNMDGFEDMNDWGRAGMLMMVVMWGGSGGDGDGKIMEKKFVGLQANVHIELRNHGYLIEYV</sequence>
<feature type="chain" id="PRO_5024342997" evidence="1">
    <location>
        <begin position="24"/>
        <end position="79"/>
    </location>
</feature>
<reference evidence="2 3" key="1">
    <citation type="submission" date="2019-06" db="EMBL/GenBank/DDBJ databases">
        <title>Genome Sequence of the Brown Rot Fungal Pathogen Monilinia fructicola.</title>
        <authorList>
            <person name="De Miccolis Angelini R.M."/>
            <person name="Landi L."/>
            <person name="Abate D."/>
            <person name="Pollastro S."/>
            <person name="Romanazzi G."/>
            <person name="Faretra F."/>
        </authorList>
    </citation>
    <scope>NUCLEOTIDE SEQUENCE [LARGE SCALE GENOMIC DNA]</scope>
    <source>
        <strain evidence="2 3">Mfrc123</strain>
    </source>
</reference>
<evidence type="ECO:0000256" key="1">
    <source>
        <dbReference type="SAM" id="SignalP"/>
    </source>
</evidence>
<organism evidence="2 3">
    <name type="scientific">Monilinia fructicola</name>
    <name type="common">Brown rot fungus</name>
    <name type="synonym">Ciboria fructicola</name>
    <dbReference type="NCBI Taxonomy" id="38448"/>
    <lineage>
        <taxon>Eukaryota</taxon>
        <taxon>Fungi</taxon>
        <taxon>Dikarya</taxon>
        <taxon>Ascomycota</taxon>
        <taxon>Pezizomycotina</taxon>
        <taxon>Leotiomycetes</taxon>
        <taxon>Helotiales</taxon>
        <taxon>Sclerotiniaceae</taxon>
        <taxon>Monilinia</taxon>
    </lineage>
</organism>
<dbReference type="AlphaFoldDB" id="A0A5M9JIL4"/>
<dbReference type="Proteomes" id="UP000322873">
    <property type="component" value="Unassembled WGS sequence"/>
</dbReference>
<name>A0A5M9JIL4_MONFR</name>
<keyword evidence="3" id="KW-1185">Reference proteome</keyword>
<gene>
    <name evidence="2" type="ORF">EYC84_000990</name>
</gene>
<protein>
    <submittedName>
        <fullName evidence="2">Uncharacterized protein</fullName>
    </submittedName>
</protein>
<evidence type="ECO:0000313" key="2">
    <source>
        <dbReference type="EMBL" id="KAA8569338.1"/>
    </source>
</evidence>